<sequence length="292" mass="33975">MDQLELTAANYVDSDEEKDMLKEQKIKDAIEANSGFTVCILKIKFLIDEADGPEQITEEWLLSQVPRVQAIWSMQLAGQQTQQLVEPTANLLALGHMIKEHQKRHDAKHRYRMRLDKVTMIKPKKGFPKLRGRAADISGMAHCLYDLWLQFMDGGNQQHQQIRLFLKLNWELKDLLDTFSPTYGYFAIPSTEHQQVMNKGLAMAQLHNQLSTHFVDHEDQLFNLTTKTHFALHSLQLSCFIHPFLVHCYKGESTMHRIQILWRSCLHGSKHWQAGKKAAWKERHLLWLQGKV</sequence>
<dbReference type="EMBL" id="CAMXCT010006508">
    <property type="protein sequence ID" value="CAI4014937.1"/>
    <property type="molecule type" value="Genomic_DNA"/>
</dbReference>
<dbReference type="OrthoDB" id="437335at2759"/>
<dbReference type="EMBL" id="CAMXCT020006508">
    <property type="protein sequence ID" value="CAL1168312.1"/>
    <property type="molecule type" value="Genomic_DNA"/>
</dbReference>
<gene>
    <name evidence="1" type="ORF">C1SCF055_LOCUS39797</name>
</gene>
<name>A0A9P1GL98_9DINO</name>
<accession>A0A9P1GL98</accession>
<reference evidence="1" key="1">
    <citation type="submission" date="2022-10" db="EMBL/GenBank/DDBJ databases">
        <authorList>
            <person name="Chen Y."/>
            <person name="Dougan E. K."/>
            <person name="Chan C."/>
            <person name="Rhodes N."/>
            <person name="Thang M."/>
        </authorList>
    </citation>
    <scope>NUCLEOTIDE SEQUENCE</scope>
</reference>
<proteinExistence type="predicted"/>
<keyword evidence="3" id="KW-1185">Reference proteome</keyword>
<evidence type="ECO:0000313" key="3">
    <source>
        <dbReference type="Proteomes" id="UP001152797"/>
    </source>
</evidence>
<organism evidence="1">
    <name type="scientific">Cladocopium goreaui</name>
    <dbReference type="NCBI Taxonomy" id="2562237"/>
    <lineage>
        <taxon>Eukaryota</taxon>
        <taxon>Sar</taxon>
        <taxon>Alveolata</taxon>
        <taxon>Dinophyceae</taxon>
        <taxon>Suessiales</taxon>
        <taxon>Symbiodiniaceae</taxon>
        <taxon>Cladocopium</taxon>
    </lineage>
</organism>
<dbReference type="Proteomes" id="UP001152797">
    <property type="component" value="Unassembled WGS sequence"/>
</dbReference>
<comment type="caution">
    <text evidence="1">The sequence shown here is derived from an EMBL/GenBank/DDBJ whole genome shotgun (WGS) entry which is preliminary data.</text>
</comment>
<dbReference type="AlphaFoldDB" id="A0A9P1GL98"/>
<protein>
    <submittedName>
        <fullName evidence="1">Uncharacterized protein</fullName>
    </submittedName>
</protein>
<evidence type="ECO:0000313" key="1">
    <source>
        <dbReference type="EMBL" id="CAI4014937.1"/>
    </source>
</evidence>
<reference evidence="2 3" key="2">
    <citation type="submission" date="2024-05" db="EMBL/GenBank/DDBJ databases">
        <authorList>
            <person name="Chen Y."/>
            <person name="Shah S."/>
            <person name="Dougan E. K."/>
            <person name="Thang M."/>
            <person name="Chan C."/>
        </authorList>
    </citation>
    <scope>NUCLEOTIDE SEQUENCE [LARGE SCALE GENOMIC DNA]</scope>
</reference>
<evidence type="ECO:0000313" key="2">
    <source>
        <dbReference type="EMBL" id="CAL4802249.1"/>
    </source>
</evidence>
<dbReference type="EMBL" id="CAMXCT030006508">
    <property type="protein sequence ID" value="CAL4802249.1"/>
    <property type="molecule type" value="Genomic_DNA"/>
</dbReference>